<dbReference type="EMBL" id="KQ760712">
    <property type="protein sequence ID" value="OAD59310.1"/>
    <property type="molecule type" value="Genomic_DNA"/>
</dbReference>
<dbReference type="Proteomes" id="UP000250275">
    <property type="component" value="Unassembled WGS sequence"/>
</dbReference>
<keyword evidence="1" id="KW-0472">Membrane</keyword>
<evidence type="ECO:0000313" key="2">
    <source>
        <dbReference type="EMBL" id="OAD59310.1"/>
    </source>
</evidence>
<name>A0A310SE82_9HYME</name>
<gene>
    <name evidence="2" type="ORF">WN48_09305</name>
</gene>
<keyword evidence="1" id="KW-1133">Transmembrane helix</keyword>
<keyword evidence="3" id="KW-1185">Reference proteome</keyword>
<reference evidence="2 3" key="1">
    <citation type="submission" date="2015-07" db="EMBL/GenBank/DDBJ databases">
        <title>The genome of Eufriesea mexicana.</title>
        <authorList>
            <person name="Pan H."/>
            <person name="Kapheim K."/>
        </authorList>
    </citation>
    <scope>NUCLEOTIDE SEQUENCE [LARGE SCALE GENOMIC DNA]</scope>
    <source>
        <strain evidence="2">0111107269</strain>
        <tissue evidence="2">Whole body</tissue>
    </source>
</reference>
<dbReference type="AlphaFoldDB" id="A0A310SE82"/>
<evidence type="ECO:0000313" key="3">
    <source>
        <dbReference type="Proteomes" id="UP000250275"/>
    </source>
</evidence>
<sequence>MLSEQTYFLAFFGTILSFAVDLALEAGPRARWKIEEHHFLDHDLVDARFAR</sequence>
<keyword evidence="1" id="KW-0812">Transmembrane</keyword>
<feature type="transmembrane region" description="Helical" evidence="1">
    <location>
        <begin position="6"/>
        <end position="24"/>
    </location>
</feature>
<organism evidence="2 3">
    <name type="scientific">Eufriesea mexicana</name>
    <dbReference type="NCBI Taxonomy" id="516756"/>
    <lineage>
        <taxon>Eukaryota</taxon>
        <taxon>Metazoa</taxon>
        <taxon>Ecdysozoa</taxon>
        <taxon>Arthropoda</taxon>
        <taxon>Hexapoda</taxon>
        <taxon>Insecta</taxon>
        <taxon>Pterygota</taxon>
        <taxon>Neoptera</taxon>
        <taxon>Endopterygota</taxon>
        <taxon>Hymenoptera</taxon>
        <taxon>Apocrita</taxon>
        <taxon>Aculeata</taxon>
        <taxon>Apoidea</taxon>
        <taxon>Anthophila</taxon>
        <taxon>Apidae</taxon>
        <taxon>Eufriesea</taxon>
    </lineage>
</organism>
<accession>A0A310SE82</accession>
<protein>
    <submittedName>
        <fullName evidence="2">Uncharacterized protein</fullName>
    </submittedName>
</protein>
<evidence type="ECO:0000256" key="1">
    <source>
        <dbReference type="SAM" id="Phobius"/>
    </source>
</evidence>
<proteinExistence type="predicted"/>